<name>F7B6C4_CIOIN</name>
<dbReference type="Ensembl" id="ENSCINT00000022916.2">
    <property type="protein sequence ID" value="ENSCINP00000022670.2"/>
    <property type="gene ID" value="ENSCING00000012027.2"/>
</dbReference>
<reference evidence="2" key="4">
    <citation type="submission" date="2025-09" db="UniProtKB">
        <authorList>
            <consortium name="Ensembl"/>
        </authorList>
    </citation>
    <scope>IDENTIFICATION</scope>
</reference>
<organism evidence="2 3">
    <name type="scientific">Ciona intestinalis</name>
    <name type="common">Transparent sea squirt</name>
    <name type="synonym">Ascidia intestinalis</name>
    <dbReference type="NCBI Taxonomy" id="7719"/>
    <lineage>
        <taxon>Eukaryota</taxon>
        <taxon>Metazoa</taxon>
        <taxon>Chordata</taxon>
        <taxon>Tunicata</taxon>
        <taxon>Ascidiacea</taxon>
        <taxon>Phlebobranchia</taxon>
        <taxon>Cionidae</taxon>
        <taxon>Ciona</taxon>
    </lineage>
</organism>
<dbReference type="GO" id="GO:0036158">
    <property type="term" value="P:outer dynein arm assembly"/>
    <property type="evidence" value="ECO:0007669"/>
    <property type="project" value="InterPro"/>
</dbReference>
<evidence type="ECO:0000313" key="2">
    <source>
        <dbReference type="Ensembl" id="ENSCINP00000022670.2"/>
    </source>
</evidence>
<dbReference type="PANTHER" id="PTHR46518:SF1">
    <property type="entry name" value="OUTER DYNEIN ARM-DOCKING COMPLEX SUBUNIT 3"/>
    <property type="match status" value="1"/>
</dbReference>
<dbReference type="EMBL" id="EAAA01002357">
    <property type="status" value="NOT_ANNOTATED_CDS"/>
    <property type="molecule type" value="Genomic_DNA"/>
</dbReference>
<dbReference type="GO" id="GO:0003341">
    <property type="term" value="P:cilium movement"/>
    <property type="evidence" value="ECO:0007669"/>
    <property type="project" value="InterPro"/>
</dbReference>
<keyword evidence="1" id="KW-0175">Coiled coil</keyword>
<reference evidence="2" key="2">
    <citation type="journal article" date="2008" name="Genome Biol.">
        <title>Improved genome assembly and evidence-based global gene model set for the chordate Ciona intestinalis: new insight into intron and operon populations.</title>
        <authorList>
            <person name="Satou Y."/>
            <person name="Mineta K."/>
            <person name="Ogasawara M."/>
            <person name="Sasakura Y."/>
            <person name="Shoguchi E."/>
            <person name="Ueno K."/>
            <person name="Yamada L."/>
            <person name="Matsumoto J."/>
            <person name="Wasserscheid J."/>
            <person name="Dewar K."/>
            <person name="Wiley G.B."/>
            <person name="Macmil S.L."/>
            <person name="Roe B.A."/>
            <person name="Zeller R.W."/>
            <person name="Hastings K.E."/>
            <person name="Lemaire P."/>
            <person name="Lindquist E."/>
            <person name="Endo T."/>
            <person name="Hotta K."/>
            <person name="Inaba K."/>
        </authorList>
    </citation>
    <scope>NUCLEOTIDE SEQUENCE [LARGE SCALE GENOMIC DNA]</scope>
    <source>
        <strain evidence="2">wild type</strain>
    </source>
</reference>
<dbReference type="PANTHER" id="PTHR46518">
    <property type="entry name" value="COILED-COIL DOMAIN-CONTAINING PROTEIN 151"/>
    <property type="match status" value="1"/>
</dbReference>
<dbReference type="HOGENOM" id="CLU_1656069_0_0_1"/>
<evidence type="ECO:0000256" key="1">
    <source>
        <dbReference type="SAM" id="Coils"/>
    </source>
</evidence>
<reference evidence="3" key="1">
    <citation type="journal article" date="2002" name="Science">
        <title>The draft genome of Ciona intestinalis: insights into chordate and vertebrate origins.</title>
        <authorList>
            <person name="Dehal P."/>
            <person name="Satou Y."/>
            <person name="Campbell R.K."/>
            <person name="Chapman J."/>
            <person name="Degnan B."/>
            <person name="De Tomaso A."/>
            <person name="Davidson B."/>
            <person name="Di Gregorio A."/>
            <person name="Gelpke M."/>
            <person name="Goodstein D.M."/>
            <person name="Harafuji N."/>
            <person name="Hastings K.E."/>
            <person name="Ho I."/>
            <person name="Hotta K."/>
            <person name="Huang W."/>
            <person name="Kawashima T."/>
            <person name="Lemaire P."/>
            <person name="Martinez D."/>
            <person name="Meinertzhagen I.A."/>
            <person name="Necula S."/>
            <person name="Nonaka M."/>
            <person name="Putnam N."/>
            <person name="Rash S."/>
            <person name="Saiga H."/>
            <person name="Satake M."/>
            <person name="Terry A."/>
            <person name="Yamada L."/>
            <person name="Wang H.G."/>
            <person name="Awazu S."/>
            <person name="Azumi K."/>
            <person name="Boore J."/>
            <person name="Branno M."/>
            <person name="Chin-Bow S."/>
            <person name="DeSantis R."/>
            <person name="Doyle S."/>
            <person name="Francino P."/>
            <person name="Keys D.N."/>
            <person name="Haga S."/>
            <person name="Hayashi H."/>
            <person name="Hino K."/>
            <person name="Imai K.S."/>
            <person name="Inaba K."/>
            <person name="Kano S."/>
            <person name="Kobayashi K."/>
            <person name="Kobayashi M."/>
            <person name="Lee B.I."/>
            <person name="Makabe K.W."/>
            <person name="Manohar C."/>
            <person name="Matassi G."/>
            <person name="Medina M."/>
            <person name="Mochizuki Y."/>
            <person name="Mount S."/>
            <person name="Morishita T."/>
            <person name="Miura S."/>
            <person name="Nakayama A."/>
            <person name="Nishizaka S."/>
            <person name="Nomoto H."/>
            <person name="Ohta F."/>
            <person name="Oishi K."/>
            <person name="Rigoutsos I."/>
            <person name="Sano M."/>
            <person name="Sasaki A."/>
            <person name="Sasakura Y."/>
            <person name="Shoguchi E."/>
            <person name="Shin-i T."/>
            <person name="Spagnuolo A."/>
            <person name="Stainier D."/>
            <person name="Suzuki M.M."/>
            <person name="Tassy O."/>
            <person name="Takatori N."/>
            <person name="Tokuoka M."/>
            <person name="Yagi K."/>
            <person name="Yoshizaki F."/>
            <person name="Wada S."/>
            <person name="Zhang C."/>
            <person name="Hyatt P.D."/>
            <person name="Larimer F."/>
            <person name="Detter C."/>
            <person name="Doggett N."/>
            <person name="Glavina T."/>
            <person name="Hawkins T."/>
            <person name="Richardson P."/>
            <person name="Lucas S."/>
            <person name="Kohara Y."/>
            <person name="Levine M."/>
            <person name="Satoh N."/>
            <person name="Rokhsar D.S."/>
        </authorList>
    </citation>
    <scope>NUCLEOTIDE SEQUENCE [LARGE SCALE GENOMIC DNA]</scope>
</reference>
<dbReference type="Proteomes" id="UP000008144">
    <property type="component" value="Chromosome 7"/>
</dbReference>
<keyword evidence="3" id="KW-1185">Reference proteome</keyword>
<dbReference type="AlphaFoldDB" id="F7B6C4"/>
<dbReference type="InterPro" id="IPR033192">
    <property type="entry name" value="ODAD3"/>
</dbReference>
<proteinExistence type="predicted"/>
<sequence length="160" mass="18628">RVYLARVLRVNSVFRYTVAKAITEKYEHVFDKAAVLNSARHEKERKQRKVRELLFVLKDVKSLAKSSEEDKSSQRVRTLTTSLDKMKMKCSSAKYVQKTYNQILYHMGRDSLTLPGRLSNVEQSLQSIQTELKNELVQIQNDAKTAYDQTKVEKEQLESK</sequence>
<reference evidence="2" key="3">
    <citation type="submission" date="2025-08" db="UniProtKB">
        <authorList>
            <consortium name="Ensembl"/>
        </authorList>
    </citation>
    <scope>IDENTIFICATION</scope>
</reference>
<dbReference type="GO" id="GO:0005929">
    <property type="term" value="C:cilium"/>
    <property type="evidence" value="ECO:0007669"/>
    <property type="project" value="InterPro"/>
</dbReference>
<feature type="coiled-coil region" evidence="1">
    <location>
        <begin position="118"/>
        <end position="160"/>
    </location>
</feature>
<protein>
    <submittedName>
        <fullName evidence="2">Uncharacterized protein</fullName>
    </submittedName>
</protein>
<evidence type="ECO:0000313" key="3">
    <source>
        <dbReference type="Proteomes" id="UP000008144"/>
    </source>
</evidence>
<accession>F7B6C4</accession>
<dbReference type="InParanoid" id="F7B6C4"/>